<organism evidence="1">
    <name type="scientific">mine drainage metagenome</name>
    <dbReference type="NCBI Taxonomy" id="410659"/>
    <lineage>
        <taxon>unclassified sequences</taxon>
        <taxon>metagenomes</taxon>
        <taxon>ecological metagenomes</taxon>
    </lineage>
</organism>
<evidence type="ECO:0008006" key="2">
    <source>
        <dbReference type="Google" id="ProtNLM"/>
    </source>
</evidence>
<dbReference type="Pfam" id="PF11307">
    <property type="entry name" value="DUF3109"/>
    <property type="match status" value="1"/>
</dbReference>
<protein>
    <recommendedName>
        <fullName evidence="2">DUF3109 family protein</fullName>
    </recommendedName>
</protein>
<gene>
    <name evidence="1" type="ORF">GALL_409520</name>
</gene>
<dbReference type="EMBL" id="MLJW01001636">
    <property type="protein sequence ID" value="OIQ77354.1"/>
    <property type="molecule type" value="Genomic_DNA"/>
</dbReference>
<dbReference type="InterPro" id="IPR021458">
    <property type="entry name" value="Rv0495c"/>
</dbReference>
<evidence type="ECO:0000313" key="1">
    <source>
        <dbReference type="EMBL" id="OIQ77354.1"/>
    </source>
</evidence>
<name>A0A1J5Q231_9ZZZZ</name>
<dbReference type="AlphaFoldDB" id="A0A1J5Q231"/>
<accession>A0A1J5Q231</accession>
<comment type="caution">
    <text evidence="1">The sequence shown here is derived from an EMBL/GenBank/DDBJ whole genome shotgun (WGS) entry which is preliminary data.</text>
</comment>
<sequence>MPQQTSKSQASKLTQNEVPLDFPRDWVEFPDPDHPEKEAWRCDLTWLTSSWTCIYGSGCKGILADRPDDGCCTHGAHFSDAADEKRVRKWVDLLTPETWEFFDEGQAKKKKKLNIVERDEDVDRKTRVVDGACIFLNRPGFAGGEGCALHHLANSQGVHFVDTKPDVCWQLPIRRSFENVERADGVTVEVTVLGEFDRRGWGPGGVDFDWYCTGNSEAHIGTEPVYLSNKTELVATMGEKAYAILAELAKARLDAEAAAKARHLPLFAVHPASVRAHNL</sequence>
<reference evidence="1" key="1">
    <citation type="submission" date="2016-10" db="EMBL/GenBank/DDBJ databases">
        <title>Sequence of Gallionella enrichment culture.</title>
        <authorList>
            <person name="Poehlein A."/>
            <person name="Muehling M."/>
            <person name="Daniel R."/>
        </authorList>
    </citation>
    <scope>NUCLEOTIDE SEQUENCE</scope>
</reference>
<proteinExistence type="predicted"/>